<gene>
    <name evidence="1" type="ORF">Vadar_028922</name>
</gene>
<protein>
    <submittedName>
        <fullName evidence="1">Uncharacterized protein</fullName>
    </submittedName>
</protein>
<evidence type="ECO:0000313" key="2">
    <source>
        <dbReference type="Proteomes" id="UP000828048"/>
    </source>
</evidence>
<dbReference type="Proteomes" id="UP000828048">
    <property type="component" value="Chromosome 4"/>
</dbReference>
<comment type="caution">
    <text evidence="1">The sequence shown here is derived from an EMBL/GenBank/DDBJ whole genome shotgun (WGS) entry which is preliminary data.</text>
</comment>
<keyword evidence="2" id="KW-1185">Reference proteome</keyword>
<dbReference type="EMBL" id="CM037154">
    <property type="protein sequence ID" value="KAH7861652.1"/>
    <property type="molecule type" value="Genomic_DNA"/>
</dbReference>
<sequence>MKIKVKESTIVKPSKETPKHILTSSYLDLLVTPTHVPTIYVYKPNGSKNFFDTQLLKEALSNCLVVFYPMAGRLRRREGNVGGFDIDCNGEGVLFVEAESEGVIDDFGDFTPCFDLEQLIPTVDKSDQSFSITPLLILQITHFKCGGASLGVGFNHALVDATTGLHFINSWSDVARGASITIPPVIDRSLLCSRDPPSPTYHHIEYDPPSSMNNPIQTKKCETSSKPTSTVIIKITRDQLNTLKASITKDEKNPVRYSTYETLAAHVWRCTSIARGLVDDQATELYIATDARSRLHPPLPPGYLGNAIFPTILILSAGDLRSKPLKWAAEKIHDTLSRRNNDYLQSVLDYLALQPDPSAMGRGPESFKFPNLNVVSWFRLPAYNADFGWGPPIHFGPTDTPCGGVVHILRSPTGDGSLSLVICLETDYIEAFKTVFYDF</sequence>
<proteinExistence type="predicted"/>
<reference evidence="1 2" key="1">
    <citation type="journal article" date="2021" name="Hortic Res">
        <title>High-quality reference genome and annotation aids understanding of berry development for evergreen blueberry (Vaccinium darrowii).</title>
        <authorList>
            <person name="Yu J."/>
            <person name="Hulse-Kemp A.M."/>
            <person name="Babiker E."/>
            <person name="Staton M."/>
        </authorList>
    </citation>
    <scope>NUCLEOTIDE SEQUENCE [LARGE SCALE GENOMIC DNA]</scope>
    <source>
        <strain evidence="2">cv. NJ 8807/NJ 8810</strain>
        <tissue evidence="1">Young leaf</tissue>
    </source>
</reference>
<name>A0ACB7Z7V9_9ERIC</name>
<organism evidence="1 2">
    <name type="scientific">Vaccinium darrowii</name>
    <dbReference type="NCBI Taxonomy" id="229202"/>
    <lineage>
        <taxon>Eukaryota</taxon>
        <taxon>Viridiplantae</taxon>
        <taxon>Streptophyta</taxon>
        <taxon>Embryophyta</taxon>
        <taxon>Tracheophyta</taxon>
        <taxon>Spermatophyta</taxon>
        <taxon>Magnoliopsida</taxon>
        <taxon>eudicotyledons</taxon>
        <taxon>Gunneridae</taxon>
        <taxon>Pentapetalae</taxon>
        <taxon>asterids</taxon>
        <taxon>Ericales</taxon>
        <taxon>Ericaceae</taxon>
        <taxon>Vaccinioideae</taxon>
        <taxon>Vaccinieae</taxon>
        <taxon>Vaccinium</taxon>
    </lineage>
</organism>
<evidence type="ECO:0000313" key="1">
    <source>
        <dbReference type="EMBL" id="KAH7861652.1"/>
    </source>
</evidence>
<accession>A0ACB7Z7V9</accession>